<proteinExistence type="predicted"/>
<dbReference type="Proteomes" id="UP000263517">
    <property type="component" value="Unassembled WGS sequence"/>
</dbReference>
<sequence>AGIASVIFGVLLYAYFSFVHAPFGLHYIHLMLVTLVCCIALALILNKVVFKQSAQWRGRLIDEDSAAQ</sequence>
<evidence type="ECO:0000256" key="1">
    <source>
        <dbReference type="SAM" id="Phobius"/>
    </source>
</evidence>
<feature type="non-terminal residue" evidence="2">
    <location>
        <position position="1"/>
    </location>
</feature>
<evidence type="ECO:0000313" key="2">
    <source>
        <dbReference type="EMBL" id="HAW74283.1"/>
    </source>
</evidence>
<dbReference type="EMBL" id="DNAN01000034">
    <property type="protein sequence ID" value="HAW74283.1"/>
    <property type="molecule type" value="Genomic_DNA"/>
</dbReference>
<protein>
    <submittedName>
        <fullName evidence="2">SLC5 family protein</fullName>
    </submittedName>
</protein>
<dbReference type="AlphaFoldDB" id="A0A350NZ16"/>
<accession>A0A350NZ16</accession>
<comment type="caution">
    <text evidence="2">The sequence shown here is derived from an EMBL/GenBank/DDBJ whole genome shotgun (WGS) entry which is preliminary data.</text>
</comment>
<keyword evidence="1" id="KW-0812">Transmembrane</keyword>
<evidence type="ECO:0000313" key="3">
    <source>
        <dbReference type="Proteomes" id="UP000263517"/>
    </source>
</evidence>
<keyword evidence="1" id="KW-0472">Membrane</keyword>
<organism evidence="2 3">
    <name type="scientific">Alteromonas australica</name>
    <dbReference type="NCBI Taxonomy" id="589873"/>
    <lineage>
        <taxon>Bacteria</taxon>
        <taxon>Pseudomonadati</taxon>
        <taxon>Pseudomonadota</taxon>
        <taxon>Gammaproteobacteria</taxon>
        <taxon>Alteromonadales</taxon>
        <taxon>Alteromonadaceae</taxon>
        <taxon>Alteromonas/Salinimonas group</taxon>
        <taxon>Alteromonas</taxon>
    </lineage>
</organism>
<keyword evidence="1" id="KW-1133">Transmembrane helix</keyword>
<gene>
    <name evidence="2" type="ORF">DCW74_00935</name>
</gene>
<feature type="transmembrane region" description="Helical" evidence="1">
    <location>
        <begin position="27"/>
        <end position="50"/>
    </location>
</feature>
<name>A0A350NZ16_9ALTE</name>
<reference evidence="2 3" key="1">
    <citation type="journal article" date="2018" name="Nat. Biotechnol.">
        <title>A standardized bacterial taxonomy based on genome phylogeny substantially revises the tree of life.</title>
        <authorList>
            <person name="Parks D.H."/>
            <person name="Chuvochina M."/>
            <person name="Waite D.W."/>
            <person name="Rinke C."/>
            <person name="Skarshewski A."/>
            <person name="Chaumeil P.A."/>
            <person name="Hugenholtz P."/>
        </authorList>
    </citation>
    <scope>NUCLEOTIDE SEQUENCE [LARGE SCALE GENOMIC DNA]</scope>
    <source>
        <strain evidence="2">UBA11978</strain>
    </source>
</reference>